<dbReference type="Proteomes" id="UP000798662">
    <property type="component" value="Chromosome 1"/>
</dbReference>
<accession>A0ACC3BW46</accession>
<organism evidence="1 2">
    <name type="scientific">Pyropia yezoensis</name>
    <name type="common">Susabi-nori</name>
    <name type="synonym">Porphyra yezoensis</name>
    <dbReference type="NCBI Taxonomy" id="2788"/>
    <lineage>
        <taxon>Eukaryota</taxon>
        <taxon>Rhodophyta</taxon>
        <taxon>Bangiophyceae</taxon>
        <taxon>Bangiales</taxon>
        <taxon>Bangiaceae</taxon>
        <taxon>Pyropia</taxon>
    </lineage>
</organism>
<evidence type="ECO:0000313" key="2">
    <source>
        <dbReference type="Proteomes" id="UP000798662"/>
    </source>
</evidence>
<dbReference type="EMBL" id="CM020618">
    <property type="protein sequence ID" value="KAK1862105.1"/>
    <property type="molecule type" value="Genomic_DNA"/>
</dbReference>
<sequence>MSESKSPPPCSTTSNSDGCVQHDKGQQLQDRQAVSRGSPCTPASRAFIPDRLSVSRRLRSWTRWGCRRCLSRRCAAPARRPLPRLPTMRINVDGITVYFPYEFVYPEQYAYMVDLKRTLDARGHSILEMPTGTGKTVTLLSLILSYQLYRPELAKLVYCTRTVGEMDKVLYELRRVLAHRDKCFAEDAPARAAASRKTLAVGLTTRRNLCLHPAVSSASSREEADALCRSMTASWARGDPEDIEDVGGRAPRRGTATNGSVVRMTGADEEEEGGAPRALTAAAAAEKGLCEYFEGYDSEGSDAILPAGVYGIDELMAVGKERGWCPYYTARHALSFANVIVYNYQYLLDPKVAGLISRDLARECVVVFDEAHNIDNVCIDALSVAIRGDTLTRSLRNLATLNARVGSIKTTNADRLADEYARLVQGMSIQGILPANQDDVGRRRNAADVVQASPVIPADAIAETVPGNIRKAEHFLRFLRRVIDFLSKRMKLPHVQQESAPKFVHALLVDVQSDAKPLRFCSERLKSLLTTLEVADAAAFAPLQLVADMATLLGTYGKGQSFALIFEPFDERLPSIPDPVLQLCCLDASLAMKPIFDRFQSVVLTSGTISPRDMYAKVLSFTPVVSRSYSMSLQRNCICPLIVSRGPDQVAISSKFDCRGDKAVVRNYGMLLVQLAEAVPDGIVAFFTSYTYMESILAMWDDMAIIKLLLERKLVFIETPDTIESSLALDNYRRSCDAGRGAIFLCVARGKVAEGIDFDRHYGRAVVMLGVPFQYTESRVLRARLEYMRDNCGIREGDFLSFDALRQASQCLGRVVRSKADYGIMVLADKRYVRADKRNKLPQWILELMPEANVDLDTDAAVSVSKAFLRAMAQPLDQSAQLGTALLSEADVRRLAEKDKVRTAALAEQRQNAKPVADAAPEPVQMQMDDDDDLADYLDTVAPDYDDEEMQVLEETEAQLRDS</sequence>
<keyword evidence="2" id="KW-1185">Reference proteome</keyword>
<protein>
    <submittedName>
        <fullName evidence="1">Uncharacterized protein</fullName>
    </submittedName>
</protein>
<name>A0ACC3BW46_PYRYE</name>
<comment type="caution">
    <text evidence="1">The sequence shown here is derived from an EMBL/GenBank/DDBJ whole genome shotgun (WGS) entry which is preliminary data.</text>
</comment>
<reference evidence="1" key="1">
    <citation type="submission" date="2019-11" db="EMBL/GenBank/DDBJ databases">
        <title>Nori genome reveals adaptations in red seaweeds to the harsh intertidal environment.</title>
        <authorList>
            <person name="Wang D."/>
            <person name="Mao Y."/>
        </authorList>
    </citation>
    <scope>NUCLEOTIDE SEQUENCE</scope>
    <source>
        <tissue evidence="1">Gametophyte</tissue>
    </source>
</reference>
<proteinExistence type="predicted"/>
<evidence type="ECO:0000313" key="1">
    <source>
        <dbReference type="EMBL" id="KAK1862105.1"/>
    </source>
</evidence>
<gene>
    <name evidence="1" type="ORF">I4F81_004681</name>
</gene>